<reference evidence="2" key="1">
    <citation type="submission" date="2018-12" db="EMBL/GenBank/DDBJ databases">
        <title>Complete genome sequence of Roseovarius sp. MME-070.</title>
        <authorList>
            <person name="Nam Y.-D."/>
            <person name="Kang J."/>
            <person name="Chung W.-H."/>
            <person name="Park Y.S."/>
        </authorList>
    </citation>
    <scope>NUCLEOTIDE SEQUENCE [LARGE SCALE GENOMIC DNA]</scope>
    <source>
        <strain evidence="2">MME-070</strain>
    </source>
</reference>
<proteinExistence type="predicted"/>
<dbReference type="EMBL" id="CP034348">
    <property type="protein sequence ID" value="QGX99325.1"/>
    <property type="molecule type" value="Genomic_DNA"/>
</dbReference>
<dbReference type="Proteomes" id="UP000428330">
    <property type="component" value="Chromosome"/>
</dbReference>
<dbReference type="KEGG" id="rom:EI983_14070"/>
<dbReference type="AlphaFoldDB" id="A0A6I6IRG7"/>
<accession>A0A6I6IRG7</accession>
<evidence type="ECO:0000313" key="1">
    <source>
        <dbReference type="EMBL" id="QGX99325.1"/>
    </source>
</evidence>
<name>A0A6I6IRG7_9RHOB</name>
<dbReference type="OrthoDB" id="8584052at2"/>
<evidence type="ECO:0000313" key="2">
    <source>
        <dbReference type="Proteomes" id="UP000428330"/>
    </source>
</evidence>
<gene>
    <name evidence="1" type="ORF">EI983_14070</name>
</gene>
<dbReference type="RefSeq" id="WP_157708007.1">
    <property type="nucleotide sequence ID" value="NZ_CP034348.1"/>
</dbReference>
<protein>
    <submittedName>
        <fullName evidence="1">Uncharacterized protein</fullName>
    </submittedName>
</protein>
<sequence>MQAQAVYEAATVGEQADALALLSAVQAAGQQLALARPLAVSLAQISLPDLPDPPLARPEDAAILRSIAPLYLALELEQTGLLKAGSTLAGLYASGGLRLAPGASADLLMQYHRDYERRLPTDDRYASYLRLFGTAPKDAAPYAAPNAVNTGFDEAMLALAEAMHHYANTSPLHGQMTTAQRQIRNAARRLAENLVMRGGGATGFIAEETLKQISTVISLFKAPDIQAALGARGLWEAVAQANAWGGMQPRRHALGVSASARNHLARARAGVALIGWLGERAADLFGVGLLHLERNDPILAQGTAWLEATLSLLTSQEDGSYGF</sequence>
<organism evidence="1 2">
    <name type="scientific">Roseovarius faecimaris</name>
    <dbReference type="NCBI Taxonomy" id="2494550"/>
    <lineage>
        <taxon>Bacteria</taxon>
        <taxon>Pseudomonadati</taxon>
        <taxon>Pseudomonadota</taxon>
        <taxon>Alphaproteobacteria</taxon>
        <taxon>Rhodobacterales</taxon>
        <taxon>Roseobacteraceae</taxon>
        <taxon>Roseovarius</taxon>
    </lineage>
</organism>
<keyword evidence="2" id="KW-1185">Reference proteome</keyword>